<feature type="transmembrane region" description="Helical" evidence="9">
    <location>
        <begin position="546"/>
        <end position="565"/>
    </location>
</feature>
<reference evidence="11 12" key="1">
    <citation type="submission" date="2014-12" db="EMBL/GenBank/DDBJ databases">
        <title>Draft genome sequence of Cohnella kolymensis strain B-2846.</title>
        <authorList>
            <person name="Karlyshev A.V."/>
            <person name="Kudryashova E.B."/>
        </authorList>
    </citation>
    <scope>NUCLEOTIDE SEQUENCE [LARGE SCALE GENOMIC DNA]</scope>
    <source>
        <strain evidence="11 12">VKM B-2846</strain>
    </source>
</reference>
<dbReference type="InterPro" id="IPR001279">
    <property type="entry name" value="Metallo-B-lactamas"/>
</dbReference>
<feature type="transmembrane region" description="Helical" evidence="9">
    <location>
        <begin position="390"/>
        <end position="409"/>
    </location>
</feature>
<evidence type="ECO:0000256" key="4">
    <source>
        <dbReference type="ARBA" id="ARBA00022989"/>
    </source>
</evidence>
<comment type="subcellular location">
    <subcellularLocation>
        <location evidence="1">Cell membrane</location>
        <topology evidence="1">Multi-pass membrane protein</topology>
    </subcellularLocation>
</comment>
<sequence length="863" mass="94461">MERRPFVAIACTWVAGTAAVSLSHGQEAVLLLAGLLFIFVAAALTGKSTWLITVCCSLALLGAAAQRTAVDNGNTSQIIMPHNISSADAVLTGYISSTVEVDGDLVTLELTGRTIKMSTAAAEQQIREKVLLRVKLRQQAEQQLASAWARGDTVEVTGRLEQPGQAGNFGAFDYRDYLHKRGIHWQLQAEGTDSVGLGYPGQVPLYVKPLRKLDDIRSRIGQLMDALYPEGDAGYMKGLVAGIRSDLNPEQFDEFSRLGLTHVLAISGLHVAVVVFLILKILSWIRVTRERSLAIAIALMPVYMMLTGASPSAVRACLMAMLALWLARRNALKDGFHLLSAAAMLMLIWDARLIGDVSFQLSFVVTAGLILFVPAVTASLPVWKWLKAPLAVAVTAQAVSFPLTVYYFHSVHLLSLPANLILVPFISFIVMPLGMASIVFGAVWLPLGKIPAMLASLGNRWTFDLVDWLSSFGALRTVWSQPSWAWVFCAYLVMGLMIVLLNCRLSRKREEQWWREKESESRSAAAVGDITAPLTMLRPKLRSKGVTFYAIGAGVLMLVWLLWGVRPAAFDEAGKIMFLDVGQADSILVRTGGGKHILIDSGGAIRFRKPGDEWRERRDPYEPGRKLIVPLLLQRGVRELDALVLTHLDADHIGGAKAVIANIPVRKIWFNGTLKDSSAVKELFQLALNKNIPCFAVDSSMRWAVDGTTSISILYPQTADARAADDIPFINEQNERSIVLLVTVYGRRFLLPGDVGAAAEQEIVGSNAPLLLHAAADVLKAAHHGSKTSTSFPWLAYWQPAETVISVGRNNLYGHPAPEVVQRITDSGSSLFRTDVHGEVQYRIAPNGELSRRIKHFTNAGQQ</sequence>
<feature type="transmembrane region" description="Helical" evidence="9">
    <location>
        <begin position="263"/>
        <end position="287"/>
    </location>
</feature>
<dbReference type="InterPro" id="IPR004797">
    <property type="entry name" value="Competence_ComEC/Rec2"/>
</dbReference>
<keyword evidence="5 9" id="KW-0472">Membrane</keyword>
<evidence type="ECO:0000256" key="6">
    <source>
        <dbReference type="ARBA" id="ARBA00034221"/>
    </source>
</evidence>
<proteinExistence type="predicted"/>
<feature type="transmembrane region" description="Helical" evidence="9">
    <location>
        <begin position="421"/>
        <end position="445"/>
    </location>
</feature>
<dbReference type="Proteomes" id="UP000054526">
    <property type="component" value="Unassembled WGS sequence"/>
</dbReference>
<dbReference type="PANTHER" id="PTHR30619:SF1">
    <property type="entry name" value="RECOMBINATION PROTEIN 2"/>
    <property type="match status" value="1"/>
</dbReference>
<name>A0ABR5A7Z3_9BACL</name>
<feature type="transmembrane region" description="Helical" evidence="9">
    <location>
        <begin position="35"/>
        <end position="61"/>
    </location>
</feature>
<keyword evidence="3 9" id="KW-0812">Transmembrane</keyword>
<dbReference type="NCBIfam" id="TIGR00360">
    <property type="entry name" value="ComEC_N-term"/>
    <property type="match status" value="1"/>
</dbReference>
<feature type="transmembrane region" description="Helical" evidence="9">
    <location>
        <begin position="293"/>
        <end position="326"/>
    </location>
</feature>
<dbReference type="InterPro" id="IPR004477">
    <property type="entry name" value="ComEC_N"/>
</dbReference>
<evidence type="ECO:0000256" key="7">
    <source>
        <dbReference type="ARBA" id="ARBA00034301"/>
    </source>
</evidence>
<dbReference type="InterPro" id="IPR036866">
    <property type="entry name" value="RibonucZ/Hydroxyglut_hydro"/>
</dbReference>
<dbReference type="Pfam" id="PF00753">
    <property type="entry name" value="Lactamase_B"/>
    <property type="match status" value="1"/>
</dbReference>
<feature type="transmembrane region" description="Helical" evidence="9">
    <location>
        <begin position="361"/>
        <end position="383"/>
    </location>
</feature>
<feature type="domain" description="Metallo-beta-lactamase" evidence="10">
    <location>
        <begin position="583"/>
        <end position="809"/>
    </location>
</feature>
<comment type="catalytic activity">
    <reaction evidence="6">
        <text>3',5'-cyclic CMP + H2O = CMP + H(+)</text>
        <dbReference type="Rhea" id="RHEA:72675"/>
        <dbReference type="ChEBI" id="CHEBI:15377"/>
        <dbReference type="ChEBI" id="CHEBI:15378"/>
        <dbReference type="ChEBI" id="CHEBI:58003"/>
        <dbReference type="ChEBI" id="CHEBI:60377"/>
    </reaction>
    <physiologicalReaction direction="left-to-right" evidence="6">
        <dbReference type="Rhea" id="RHEA:72676"/>
    </physiologicalReaction>
</comment>
<feature type="transmembrane region" description="Helical" evidence="9">
    <location>
        <begin position="338"/>
        <end position="355"/>
    </location>
</feature>
<evidence type="ECO:0000259" key="10">
    <source>
        <dbReference type="SMART" id="SM00849"/>
    </source>
</evidence>
<dbReference type="EMBL" id="JXAL01000001">
    <property type="protein sequence ID" value="KIL37186.1"/>
    <property type="molecule type" value="Genomic_DNA"/>
</dbReference>
<dbReference type="NCBIfam" id="TIGR00361">
    <property type="entry name" value="ComEC_Rec2"/>
    <property type="match status" value="1"/>
</dbReference>
<organism evidence="11 12">
    <name type="scientific">Cohnella kolymensis</name>
    <dbReference type="NCBI Taxonomy" id="1590652"/>
    <lineage>
        <taxon>Bacteria</taxon>
        <taxon>Bacillati</taxon>
        <taxon>Bacillota</taxon>
        <taxon>Bacilli</taxon>
        <taxon>Bacillales</taxon>
        <taxon>Paenibacillaceae</taxon>
        <taxon>Cohnella</taxon>
    </lineage>
</organism>
<evidence type="ECO:0000256" key="3">
    <source>
        <dbReference type="ARBA" id="ARBA00022692"/>
    </source>
</evidence>
<dbReference type="SMART" id="SM00849">
    <property type="entry name" value="Lactamase_B"/>
    <property type="match status" value="1"/>
</dbReference>
<dbReference type="InterPro" id="IPR025405">
    <property type="entry name" value="DUF4131"/>
</dbReference>
<dbReference type="Pfam" id="PF13567">
    <property type="entry name" value="DUF4131"/>
    <property type="match status" value="1"/>
</dbReference>
<dbReference type="SUPFAM" id="SSF56281">
    <property type="entry name" value="Metallo-hydrolase/oxidoreductase"/>
    <property type="match status" value="1"/>
</dbReference>
<feature type="transmembrane region" description="Helical" evidence="9">
    <location>
        <begin position="485"/>
        <end position="505"/>
    </location>
</feature>
<keyword evidence="12" id="KW-1185">Reference proteome</keyword>
<dbReference type="RefSeq" id="WP_041058188.1">
    <property type="nucleotide sequence ID" value="NZ_JXAL01000001.1"/>
</dbReference>
<evidence type="ECO:0000313" key="11">
    <source>
        <dbReference type="EMBL" id="KIL37186.1"/>
    </source>
</evidence>
<comment type="catalytic activity">
    <reaction evidence="8">
        <text>3',5'-cyclic UMP + H2O = UMP + H(+)</text>
        <dbReference type="Rhea" id="RHEA:70575"/>
        <dbReference type="ChEBI" id="CHEBI:15377"/>
        <dbReference type="ChEBI" id="CHEBI:15378"/>
        <dbReference type="ChEBI" id="CHEBI:57865"/>
        <dbReference type="ChEBI" id="CHEBI:184387"/>
    </reaction>
    <physiologicalReaction direction="left-to-right" evidence="8">
        <dbReference type="Rhea" id="RHEA:70576"/>
    </physiologicalReaction>
</comment>
<dbReference type="Gene3D" id="3.60.15.10">
    <property type="entry name" value="Ribonuclease Z/Hydroxyacylglutathione hydrolase-like"/>
    <property type="match status" value="1"/>
</dbReference>
<dbReference type="Pfam" id="PF03772">
    <property type="entry name" value="Competence"/>
    <property type="match status" value="1"/>
</dbReference>
<comment type="caution">
    <text evidence="11">The sequence shown here is derived from an EMBL/GenBank/DDBJ whole genome shotgun (WGS) entry which is preliminary data.</text>
</comment>
<evidence type="ECO:0000256" key="1">
    <source>
        <dbReference type="ARBA" id="ARBA00004651"/>
    </source>
</evidence>
<protein>
    <recommendedName>
        <fullName evidence="10">Metallo-beta-lactamase domain-containing protein</fullName>
    </recommendedName>
</protein>
<keyword evidence="4 9" id="KW-1133">Transmembrane helix</keyword>
<dbReference type="InterPro" id="IPR052159">
    <property type="entry name" value="Competence_DNA_uptake"/>
</dbReference>
<dbReference type="CDD" id="cd07731">
    <property type="entry name" value="ComA-like_MBL-fold"/>
    <property type="match status" value="1"/>
</dbReference>
<keyword evidence="2" id="KW-1003">Cell membrane</keyword>
<dbReference type="PANTHER" id="PTHR30619">
    <property type="entry name" value="DNA INTERNALIZATION/COMPETENCE PROTEIN COMEC/REC2"/>
    <property type="match status" value="1"/>
</dbReference>
<comment type="function">
    <text evidence="7">Counteracts the endogenous Pycsar antiviral defense system. Phosphodiesterase that enables metal-dependent hydrolysis of host cyclic nucleotide Pycsar defense signals such as cCMP and cUMP.</text>
</comment>
<evidence type="ECO:0000256" key="8">
    <source>
        <dbReference type="ARBA" id="ARBA00048505"/>
    </source>
</evidence>
<evidence type="ECO:0000256" key="9">
    <source>
        <dbReference type="SAM" id="Phobius"/>
    </source>
</evidence>
<evidence type="ECO:0000256" key="2">
    <source>
        <dbReference type="ARBA" id="ARBA00022475"/>
    </source>
</evidence>
<gene>
    <name evidence="11" type="ORF">SD71_00100</name>
</gene>
<accession>A0ABR5A7Z3</accession>
<evidence type="ECO:0000256" key="5">
    <source>
        <dbReference type="ARBA" id="ARBA00023136"/>
    </source>
</evidence>
<evidence type="ECO:0000313" key="12">
    <source>
        <dbReference type="Proteomes" id="UP000054526"/>
    </source>
</evidence>
<dbReference type="InterPro" id="IPR035681">
    <property type="entry name" value="ComA-like_MBL"/>
</dbReference>